<protein>
    <submittedName>
        <fullName evidence="1">Uncharacterized protein</fullName>
    </submittedName>
</protein>
<gene>
    <name evidence="1" type="ORF">EJA10_22335</name>
</gene>
<comment type="caution">
    <text evidence="1">The sequence shown here is derived from an EMBL/GenBank/DDBJ whole genome shotgun (WGS) entry which is preliminary data.</text>
</comment>
<dbReference type="AlphaFoldDB" id="A0A3R9FQE2"/>
<evidence type="ECO:0000313" key="2">
    <source>
        <dbReference type="Proteomes" id="UP000279911"/>
    </source>
</evidence>
<proteinExistence type="predicted"/>
<reference evidence="2" key="1">
    <citation type="submission" date="2018-12" db="EMBL/GenBank/DDBJ databases">
        <title>Bacillus chawlae sp. nov., Bacillus glennii sp. nov., and Bacillus saganii sp. nov. Isolated from the Vehicle Assembly Building at Kennedy Space Center where the Viking Spacecraft were Assembled.</title>
        <authorList>
            <person name="Seuylemezian A."/>
            <person name="Vaishampayan P."/>
        </authorList>
    </citation>
    <scope>NUCLEOTIDE SEQUENCE [LARGE SCALE GENOMIC DNA]</scope>
    <source>
        <strain evidence="2">DSM 13966</strain>
    </source>
</reference>
<dbReference type="Proteomes" id="UP000279911">
    <property type="component" value="Unassembled WGS sequence"/>
</dbReference>
<evidence type="ECO:0000313" key="1">
    <source>
        <dbReference type="EMBL" id="RSD21127.1"/>
    </source>
</evidence>
<dbReference type="OrthoDB" id="2860966at2"/>
<name>A0A3R9FQE2_9BACI</name>
<dbReference type="RefSeq" id="WP_125482219.1">
    <property type="nucleotide sequence ID" value="NZ_RSFW01000036.1"/>
</dbReference>
<accession>A0A3R9FQE2</accession>
<dbReference type="EMBL" id="RSFW01000036">
    <property type="protein sequence ID" value="RSD21127.1"/>
    <property type="molecule type" value="Genomic_DNA"/>
</dbReference>
<sequence>MSLVDIASKINNCVENLELAAARVYIEENLNVLQEHKNLLSKNARELLDILIELQDEGNKPLSRKDLAILNTINTYARNFDMRGLKVIIKENPELLLRKEVPAYFNSDAKIILEGMGIFK</sequence>
<organism evidence="1 2">
    <name type="scientific">Mesobacillus subterraneus</name>
    <dbReference type="NCBI Taxonomy" id="285983"/>
    <lineage>
        <taxon>Bacteria</taxon>
        <taxon>Bacillati</taxon>
        <taxon>Bacillota</taxon>
        <taxon>Bacilli</taxon>
        <taxon>Bacillales</taxon>
        <taxon>Bacillaceae</taxon>
        <taxon>Mesobacillus</taxon>
    </lineage>
</organism>